<gene>
    <name evidence="2" type="ORF">BZL30_8400</name>
</gene>
<organism evidence="2 3">
    <name type="scientific">Mycobacterium kansasii</name>
    <dbReference type="NCBI Taxonomy" id="1768"/>
    <lineage>
        <taxon>Bacteria</taxon>
        <taxon>Bacillati</taxon>
        <taxon>Actinomycetota</taxon>
        <taxon>Actinomycetes</taxon>
        <taxon>Mycobacteriales</taxon>
        <taxon>Mycobacteriaceae</taxon>
        <taxon>Mycobacterium</taxon>
    </lineage>
</organism>
<accession>A0A1V3WID3</accession>
<name>A0A1V3WID3_MYCKA</name>
<proteinExistence type="predicted"/>
<evidence type="ECO:0000313" key="2">
    <source>
        <dbReference type="EMBL" id="OOK66685.1"/>
    </source>
</evidence>
<dbReference type="EMBL" id="MVBM01000009">
    <property type="protein sequence ID" value="OOK66685.1"/>
    <property type="molecule type" value="Genomic_DNA"/>
</dbReference>
<feature type="region of interest" description="Disordered" evidence="1">
    <location>
        <begin position="89"/>
        <end position="124"/>
    </location>
</feature>
<sequence>MMVLMIFCKAATTTPQRSTRCRRRFIVGGVPSYVFRCAQGCPKFVERHPMASVPDNAECPRCTCVARRIPAAPMVGIGRTAAMQLHDRTRATADSPQVVSGLPPARRGRSDMTMNPLHRGLPRP</sequence>
<evidence type="ECO:0000256" key="1">
    <source>
        <dbReference type="SAM" id="MobiDB-lite"/>
    </source>
</evidence>
<evidence type="ECO:0000313" key="3">
    <source>
        <dbReference type="Proteomes" id="UP000189229"/>
    </source>
</evidence>
<protein>
    <submittedName>
        <fullName evidence="2">Regulatory, FmdB family domain protein</fullName>
    </submittedName>
</protein>
<comment type="caution">
    <text evidence="2">The sequence shown here is derived from an EMBL/GenBank/DDBJ whole genome shotgun (WGS) entry which is preliminary data.</text>
</comment>
<dbReference type="Proteomes" id="UP000189229">
    <property type="component" value="Unassembled WGS sequence"/>
</dbReference>
<reference evidence="2 3" key="1">
    <citation type="submission" date="2017-02" db="EMBL/GenBank/DDBJ databases">
        <title>Complete genome sequences of Mycobacterium kansasii strains isolated from rhesus macaques.</title>
        <authorList>
            <person name="Panda A."/>
            <person name="Nagaraj S."/>
            <person name="Zhao X."/>
            <person name="Tettelin H."/>
            <person name="Detolla L.J."/>
        </authorList>
    </citation>
    <scope>NUCLEOTIDE SEQUENCE [LARGE SCALE GENOMIC DNA]</scope>
    <source>
        <strain evidence="2 3">11-3813</strain>
    </source>
</reference>
<dbReference type="AlphaFoldDB" id="A0A1V3WID3"/>